<accession>W8S5G7</accession>
<organism evidence="1 2">
    <name type="scientific">Roseicyclus elongatus DSM 19469</name>
    <dbReference type="NCBI Taxonomy" id="1294273"/>
    <lineage>
        <taxon>Bacteria</taxon>
        <taxon>Pseudomonadati</taxon>
        <taxon>Pseudomonadota</taxon>
        <taxon>Alphaproteobacteria</taxon>
        <taxon>Rhodobacterales</taxon>
        <taxon>Roseobacteraceae</taxon>
        <taxon>Roseicyclus</taxon>
    </lineage>
</organism>
<protein>
    <submittedName>
        <fullName evidence="1">Uncharacterized protein</fullName>
    </submittedName>
</protein>
<dbReference type="EMBL" id="CP004372">
    <property type="protein sequence ID" value="AHM04076.1"/>
    <property type="molecule type" value="Genomic_DNA"/>
</dbReference>
<proteinExistence type="predicted"/>
<dbReference type="KEGG" id="red:roselon_01707"/>
<dbReference type="HOGENOM" id="CLU_2303891_0_0_5"/>
<evidence type="ECO:0000313" key="2">
    <source>
        <dbReference type="Proteomes" id="UP000019593"/>
    </source>
</evidence>
<dbReference type="Proteomes" id="UP000019593">
    <property type="component" value="Chromosome"/>
</dbReference>
<dbReference type="AlphaFoldDB" id="W8S5G7"/>
<evidence type="ECO:0000313" key="1">
    <source>
        <dbReference type="EMBL" id="AHM04076.1"/>
    </source>
</evidence>
<gene>
    <name evidence="1" type="ORF">roselon_01707</name>
</gene>
<dbReference type="STRING" id="1294273.roselon_01707"/>
<name>W8S5G7_9RHOB</name>
<sequence length="100" mass="11375">MVQRAFPFAPGQRAIAAERRRARTLHIPDAAIARFVATYRARGMSELEALRKLNADIVRDRGRWQGGHVRAVRPVHSALLEGRPHPCFDRLVKLAFARRP</sequence>
<keyword evidence="2" id="KW-1185">Reference proteome</keyword>
<reference evidence="1 2" key="1">
    <citation type="submission" date="2013-03" db="EMBL/GenBank/DDBJ databases">
        <authorList>
            <person name="Fiebig A."/>
            <person name="Goeker M."/>
            <person name="Klenk H.-P.P."/>
        </authorList>
    </citation>
    <scope>NUCLEOTIDE SEQUENCE [LARGE SCALE GENOMIC DNA]</scope>
    <source>
        <strain evidence="2">DSM 19469</strain>
    </source>
</reference>